<dbReference type="AlphaFoldDB" id="A0A4S8LHP2"/>
<reference evidence="2 3" key="1">
    <citation type="journal article" date="2019" name="Nat. Ecol. Evol.">
        <title>Megaphylogeny resolves global patterns of mushroom evolution.</title>
        <authorList>
            <person name="Varga T."/>
            <person name="Krizsan K."/>
            <person name="Foldi C."/>
            <person name="Dima B."/>
            <person name="Sanchez-Garcia M."/>
            <person name="Sanchez-Ramirez S."/>
            <person name="Szollosi G.J."/>
            <person name="Szarkandi J.G."/>
            <person name="Papp V."/>
            <person name="Albert L."/>
            <person name="Andreopoulos W."/>
            <person name="Angelini C."/>
            <person name="Antonin V."/>
            <person name="Barry K.W."/>
            <person name="Bougher N.L."/>
            <person name="Buchanan P."/>
            <person name="Buyck B."/>
            <person name="Bense V."/>
            <person name="Catcheside P."/>
            <person name="Chovatia M."/>
            <person name="Cooper J."/>
            <person name="Damon W."/>
            <person name="Desjardin D."/>
            <person name="Finy P."/>
            <person name="Geml J."/>
            <person name="Haridas S."/>
            <person name="Hughes K."/>
            <person name="Justo A."/>
            <person name="Karasinski D."/>
            <person name="Kautmanova I."/>
            <person name="Kiss B."/>
            <person name="Kocsube S."/>
            <person name="Kotiranta H."/>
            <person name="LaButti K.M."/>
            <person name="Lechner B.E."/>
            <person name="Liimatainen K."/>
            <person name="Lipzen A."/>
            <person name="Lukacs Z."/>
            <person name="Mihaltcheva S."/>
            <person name="Morgado L.N."/>
            <person name="Niskanen T."/>
            <person name="Noordeloos M.E."/>
            <person name="Ohm R.A."/>
            <person name="Ortiz-Santana B."/>
            <person name="Ovrebo C."/>
            <person name="Racz N."/>
            <person name="Riley R."/>
            <person name="Savchenko A."/>
            <person name="Shiryaev A."/>
            <person name="Soop K."/>
            <person name="Spirin V."/>
            <person name="Szebenyi C."/>
            <person name="Tomsovsky M."/>
            <person name="Tulloss R.E."/>
            <person name="Uehling J."/>
            <person name="Grigoriev I.V."/>
            <person name="Vagvolgyi C."/>
            <person name="Papp T."/>
            <person name="Martin F.M."/>
            <person name="Miettinen O."/>
            <person name="Hibbett D.S."/>
            <person name="Nagy L.G."/>
        </authorList>
    </citation>
    <scope>NUCLEOTIDE SEQUENCE [LARGE SCALE GENOMIC DNA]</scope>
    <source>
        <strain evidence="2 3">CBS 962.96</strain>
    </source>
</reference>
<proteinExistence type="predicted"/>
<feature type="region of interest" description="Disordered" evidence="1">
    <location>
        <begin position="370"/>
        <end position="417"/>
    </location>
</feature>
<dbReference type="EMBL" id="ML179414">
    <property type="protein sequence ID" value="THU88303.1"/>
    <property type="molecule type" value="Genomic_DNA"/>
</dbReference>
<evidence type="ECO:0000256" key="1">
    <source>
        <dbReference type="SAM" id="MobiDB-lite"/>
    </source>
</evidence>
<evidence type="ECO:0000313" key="3">
    <source>
        <dbReference type="Proteomes" id="UP000297245"/>
    </source>
</evidence>
<dbReference type="Proteomes" id="UP000297245">
    <property type="component" value="Unassembled WGS sequence"/>
</dbReference>
<evidence type="ECO:0000313" key="2">
    <source>
        <dbReference type="EMBL" id="THU88303.1"/>
    </source>
</evidence>
<accession>A0A4S8LHP2</accession>
<organism evidence="2 3">
    <name type="scientific">Dendrothele bispora (strain CBS 962.96)</name>
    <dbReference type="NCBI Taxonomy" id="1314807"/>
    <lineage>
        <taxon>Eukaryota</taxon>
        <taxon>Fungi</taxon>
        <taxon>Dikarya</taxon>
        <taxon>Basidiomycota</taxon>
        <taxon>Agaricomycotina</taxon>
        <taxon>Agaricomycetes</taxon>
        <taxon>Agaricomycetidae</taxon>
        <taxon>Agaricales</taxon>
        <taxon>Agaricales incertae sedis</taxon>
        <taxon>Dendrothele</taxon>
    </lineage>
</organism>
<feature type="compositionally biased region" description="Basic and acidic residues" evidence="1">
    <location>
        <begin position="786"/>
        <end position="813"/>
    </location>
</feature>
<feature type="compositionally biased region" description="Basic and acidic residues" evidence="1">
    <location>
        <begin position="823"/>
        <end position="850"/>
    </location>
</feature>
<protein>
    <submittedName>
        <fullName evidence="2">Uncharacterized protein</fullName>
    </submittedName>
</protein>
<feature type="region of interest" description="Disordered" evidence="1">
    <location>
        <begin position="872"/>
        <end position="993"/>
    </location>
</feature>
<feature type="compositionally biased region" description="Basic residues" evidence="1">
    <location>
        <begin position="981"/>
        <end position="993"/>
    </location>
</feature>
<feature type="region of interest" description="Disordered" evidence="1">
    <location>
        <begin position="780"/>
        <end position="850"/>
    </location>
</feature>
<feature type="compositionally biased region" description="Basic residues" evidence="1">
    <location>
        <begin position="927"/>
        <end position="937"/>
    </location>
</feature>
<feature type="compositionally biased region" description="Polar residues" evidence="1">
    <location>
        <begin position="370"/>
        <end position="380"/>
    </location>
</feature>
<sequence>MSSSPFTVAQQCTLKDDYLPDYLALDSDQARNKHLNTIIPQILEHDDFRSKLGSEKTEKEWKAYFKNRRQTQRQQQIRKDAGMTSTQNLAHDPVNCIKAMRKAIKLFQVLGHENIDGQGLFKSQNEEKIREHAVTLGGNATANFKKALKELWDAESDKASYESQAREYWNVANNQFQFLVGASRLLSAVCEYQHLGKAELMLMYTFSREDGTCDSGCISGHSKSETTDFADEHEEAYKSFLDIWNKYGEKYCKTLDSSPRQSRFTIPVDSTGRPRFPDLDFEKVTGEELREVMSVYFNALWGFAGRKGQPTYAYIKNTPDSFFDSTRFKLPCFRNPRAQEFTRSMVTQLAEWLCEHSSMSAVQPFEFSSATNHPSNTTLPSAMGETEKQAPSGYAEGVVPHNTQGLPEAENIEQEKNENGKAIGKESDGAMMDMVDCGMTVGGTMMEKGNEEDADGTTMGMCITKYFKNRRQTQRQQQIRQEVTVSSTTRTIAHDPVNCVKGMRTAVKLFQVLGNENIDGQTFFKTQNEERIREHAASMNGNPTANFKKALKELWDAEADKASYESQAREYWNVPNNQFQFLLGASRLLSALCEYKHLGKVELMLMYTWGREDGTFDSGCVSGHSDPNTSDFSDEHEEVYKRFLEVWGQYGEKYCQTPDSSSKQRRLEIPVDSTGRPRFPELDLEKVTGEELREVMAVYFKALWGFAGRKGQPAYDDVKGTQGVFFDSGVHKLPCFGNPHDKEFTRSMVTQLAEWLCTHSSMSATQPFEFLSEMTKDPQIENNVPRNEKDDPQIEKNNPRDERNDPQIEKNDTTRQNLGGGYIEREEVLMGDDGGAKEDRVETPTDEAGRVEVQMGSKVPVDERSYTEVEKNEGCGSEGQMVEVHGVGVQEDGIRPETDETVEEEADGTGVDNGVNSLVEGTAVSRKAGKKGKKKQPAQHGSAGTTLRRSDRRNGATEKVDSNPPRPGKRTNPSEESNQGRPKRLKKAVTRSA</sequence>
<feature type="compositionally biased region" description="Basic and acidic residues" evidence="1">
    <location>
        <begin position="948"/>
        <end position="961"/>
    </location>
</feature>
<keyword evidence="3" id="KW-1185">Reference proteome</keyword>
<gene>
    <name evidence="2" type="ORF">K435DRAFT_803627</name>
</gene>
<name>A0A4S8LHP2_DENBC</name>